<evidence type="ECO:0000313" key="13">
    <source>
        <dbReference type="Proteomes" id="UP000256708"/>
    </source>
</evidence>
<name>A0A3D8LCE7_9BACT</name>
<comment type="caution">
    <text evidence="12">The sequence shown here is derived from an EMBL/GenBank/DDBJ whole genome shotgun (WGS) entry which is preliminary data.</text>
</comment>
<evidence type="ECO:0000256" key="7">
    <source>
        <dbReference type="PIRSR" id="PIRSR602324-1"/>
    </source>
</evidence>
<dbReference type="Proteomes" id="UP000256708">
    <property type="component" value="Unassembled WGS sequence"/>
</dbReference>
<dbReference type="CDD" id="cd00146">
    <property type="entry name" value="PKD"/>
    <property type="match status" value="1"/>
</dbReference>
<gene>
    <name evidence="12" type="ORF">DXT99_10365</name>
</gene>
<protein>
    <submittedName>
        <fullName evidence="12">Carbohydrate-binding protein</fullName>
    </submittedName>
</protein>
<evidence type="ECO:0000256" key="2">
    <source>
        <dbReference type="ARBA" id="ARBA00022617"/>
    </source>
</evidence>
<evidence type="ECO:0000256" key="3">
    <source>
        <dbReference type="ARBA" id="ARBA00022723"/>
    </source>
</evidence>
<dbReference type="SUPFAM" id="SSF49785">
    <property type="entry name" value="Galactose-binding domain-like"/>
    <property type="match status" value="1"/>
</dbReference>
<dbReference type="Gene3D" id="2.60.40.10">
    <property type="entry name" value="Immunoglobulins"/>
    <property type="match status" value="1"/>
</dbReference>
<dbReference type="SUPFAM" id="SSF49299">
    <property type="entry name" value="PKD domain"/>
    <property type="match status" value="1"/>
</dbReference>
<feature type="binding site" description="covalent" evidence="7">
    <location>
        <position position="867"/>
    </location>
    <ligand>
        <name>heme c</name>
        <dbReference type="ChEBI" id="CHEBI:61717"/>
    </ligand>
</feature>
<evidence type="ECO:0000256" key="5">
    <source>
        <dbReference type="ARBA" id="ARBA00022982"/>
    </source>
</evidence>
<dbReference type="Gene3D" id="1.10.760.10">
    <property type="entry name" value="Cytochrome c-like domain"/>
    <property type="match status" value="1"/>
</dbReference>
<dbReference type="InterPro" id="IPR000601">
    <property type="entry name" value="PKD_dom"/>
</dbReference>
<dbReference type="Gene3D" id="2.60.120.260">
    <property type="entry name" value="Galactose-binding domain-like"/>
    <property type="match status" value="1"/>
</dbReference>
<keyword evidence="5" id="KW-0249">Electron transport</keyword>
<feature type="region of interest" description="Disordered" evidence="8">
    <location>
        <begin position="400"/>
        <end position="428"/>
    </location>
</feature>
<dbReference type="RefSeq" id="WP_115565485.1">
    <property type="nucleotide sequence ID" value="NZ_QRGR01000010.1"/>
</dbReference>
<dbReference type="Pfam" id="PF06283">
    <property type="entry name" value="ThuA"/>
    <property type="match status" value="1"/>
</dbReference>
<dbReference type="AlphaFoldDB" id="A0A3D8LCE7"/>
<dbReference type="PROSITE" id="PS50093">
    <property type="entry name" value="PKD"/>
    <property type="match status" value="1"/>
</dbReference>
<dbReference type="SUPFAM" id="SSF46626">
    <property type="entry name" value="Cytochrome c"/>
    <property type="match status" value="1"/>
</dbReference>
<dbReference type="PRINTS" id="PR00606">
    <property type="entry name" value="CYTCHROMECID"/>
</dbReference>
<dbReference type="CDD" id="cd04084">
    <property type="entry name" value="CBM6_xylanase-like"/>
    <property type="match status" value="1"/>
</dbReference>
<dbReference type="Pfam" id="PF18911">
    <property type="entry name" value="PKD_4"/>
    <property type="match status" value="1"/>
</dbReference>
<dbReference type="InterPro" id="IPR005084">
    <property type="entry name" value="CBM6"/>
</dbReference>
<dbReference type="InterPro" id="IPR011042">
    <property type="entry name" value="6-blade_b-propeller_TolB-like"/>
</dbReference>
<dbReference type="OrthoDB" id="9816308at2"/>
<evidence type="ECO:0000256" key="8">
    <source>
        <dbReference type="SAM" id="MobiDB-lite"/>
    </source>
</evidence>
<dbReference type="PANTHER" id="PTHR19328:SF75">
    <property type="entry name" value="ALDOSE SUGAR DEHYDROGENASE YLII"/>
    <property type="match status" value="1"/>
</dbReference>
<dbReference type="Pfam" id="PF03422">
    <property type="entry name" value="CBM_6"/>
    <property type="match status" value="1"/>
</dbReference>
<sequence>MTSKHLPTHIFKHVFFCILLTFLWGCSGEKDKSILIFSKNSTAQQTSEAAMTALAAYAAENGLQVDTTTNPAYFAEDSLKRYGAVLFLNTSQDVLSTRQQNEIERYVQAGGGFAGIHAAGSSQYQWPWYNRMLGAAPVRQADSLDAASEVNMQFVGGEGALSEGLSKSWKQQDVFHTTYALSADATVLVQGEEEEPVSWYREYDGGRMFYTAAGGTAESYQNQDFLQHVLNGIQYTLEGPALDYDKARTEQVPEDNRFLQVVLDTYLHEPIEMEILNDGRVLFIERLGSVKLYDPEKKATKVLAKLDVHTEGNYEDGLLGLELDPDFDRNNYIYLYYSPVGDEAVQNLSRFKLLGGDSLITRSEKVVMQVPVQRETCCHSAGNVYFGPDGLLYLTTGDNTSSKESDGFTPIDERPGRGPFDAQKSSGNTHDLRGKILRIKVNPDATYSIPEGNLFPRDGSQGRPEIYVMGARNPYRMTVDKRGFVYWGDVGPDGGVANERGPLSQDEWNQARGPGNYGWPYFGGDNKAYSDFNFATNEVGPKFNPRRPINDSPYNYGSRVLPPAREAMIWYPYGESEEFPMLGTGSRSAMAGPFYYANDYQKSRSKFPDYYNNKMFIYEWARDWMKVLTFDEEGNLQKIEPFLESQEFAHPIDVKFGRDGAMYVLQYGANYFARNPDATLVRIEYAEGNRQPIAQIVAEKTVGAAPFKAQLSADQSFDYDKEDELTYAWESGAGEKSTEVAPVFTYTKPGVYRPKLTVTDKEGDQSTAETEIKVGNDIPEVKIEIAGNRSFYFDDRALNYKVNVQDREDGQLNRGITANQVKFAVDYLSEGKDLALLSSNSQNAEGGSVKFVRGKTLIAESDCKSCHAVADKSIGPSYKEVAVRYKGNDTALPMLAKKIITGGSGNWGMAMMAAHPQHSEQETTEMVKYILSLADGAQGSLPLAGAYRLDEHIGGGESGTYVISASYTDKGHQVTGPLTGREVVLLRHPKVQAEDFASFLNVGRQQPHGDGPSLVSDIRDKSYISFRDIDLTGIKSLTFNLAAGTDGGTIEVRAGAPDGKLIGTATVPPSADRSGWGETKTITTQVKDPGGVNELFFVFRNMEVKDRPLMMLDWIRFNLGDGQGMAAN</sequence>
<dbReference type="InterPro" id="IPR013783">
    <property type="entry name" value="Ig-like_fold"/>
</dbReference>
<dbReference type="Pfam" id="PF07995">
    <property type="entry name" value="GSDH"/>
    <property type="match status" value="1"/>
</dbReference>
<keyword evidence="2 7" id="KW-0349">Heme</keyword>
<dbReference type="Gene3D" id="2.120.10.30">
    <property type="entry name" value="TolB, C-terminal domain"/>
    <property type="match status" value="1"/>
</dbReference>
<dbReference type="SMART" id="SM00089">
    <property type="entry name" value="PKD"/>
    <property type="match status" value="1"/>
</dbReference>
<dbReference type="PROSITE" id="PS51007">
    <property type="entry name" value="CYTC"/>
    <property type="match status" value="1"/>
</dbReference>
<evidence type="ECO:0000259" key="9">
    <source>
        <dbReference type="PROSITE" id="PS50093"/>
    </source>
</evidence>
<dbReference type="GO" id="GO:0005506">
    <property type="term" value="F:iron ion binding"/>
    <property type="evidence" value="ECO:0007669"/>
    <property type="project" value="InterPro"/>
</dbReference>
<keyword evidence="1" id="KW-0813">Transport</keyword>
<dbReference type="InterPro" id="IPR011041">
    <property type="entry name" value="Quinoprot_gluc/sorb_DH_b-prop"/>
</dbReference>
<dbReference type="SUPFAM" id="SSF52317">
    <property type="entry name" value="Class I glutamine amidotransferase-like"/>
    <property type="match status" value="1"/>
</dbReference>
<evidence type="ECO:0000259" key="10">
    <source>
        <dbReference type="PROSITE" id="PS51007"/>
    </source>
</evidence>
<dbReference type="InterPro" id="IPR009056">
    <property type="entry name" value="Cyt_c-like_dom"/>
</dbReference>
<dbReference type="InterPro" id="IPR008979">
    <property type="entry name" value="Galactose-bd-like_sf"/>
</dbReference>
<dbReference type="InterPro" id="IPR002324">
    <property type="entry name" value="Cyt_c_ID"/>
</dbReference>
<keyword evidence="6 7" id="KW-0408">Iron</keyword>
<dbReference type="GO" id="GO:0030246">
    <property type="term" value="F:carbohydrate binding"/>
    <property type="evidence" value="ECO:0007669"/>
    <property type="project" value="InterPro"/>
</dbReference>
<dbReference type="InterPro" id="IPR036909">
    <property type="entry name" value="Cyt_c-like_dom_sf"/>
</dbReference>
<dbReference type="GO" id="GO:0020037">
    <property type="term" value="F:heme binding"/>
    <property type="evidence" value="ECO:0007669"/>
    <property type="project" value="InterPro"/>
</dbReference>
<reference evidence="13" key="1">
    <citation type="submission" date="2018-08" db="EMBL/GenBank/DDBJ databases">
        <authorList>
            <person name="Liu Z.-W."/>
            <person name="Du Z.-J."/>
        </authorList>
    </citation>
    <scope>NUCLEOTIDE SEQUENCE [LARGE SCALE GENOMIC DNA]</scope>
    <source>
        <strain evidence="13">H4X</strain>
    </source>
</reference>
<dbReference type="InterPro" id="IPR029062">
    <property type="entry name" value="Class_I_gatase-like"/>
</dbReference>
<evidence type="ECO:0000256" key="6">
    <source>
        <dbReference type="ARBA" id="ARBA00023004"/>
    </source>
</evidence>
<dbReference type="Pfam" id="PF00034">
    <property type="entry name" value="Cytochrom_C"/>
    <property type="match status" value="1"/>
</dbReference>
<dbReference type="Gene3D" id="3.40.50.880">
    <property type="match status" value="1"/>
</dbReference>
<organism evidence="12 13">
    <name type="scientific">Pontibacter diazotrophicus</name>
    <dbReference type="NCBI Taxonomy" id="1400979"/>
    <lineage>
        <taxon>Bacteria</taxon>
        <taxon>Pseudomonadati</taxon>
        <taxon>Bacteroidota</taxon>
        <taxon>Cytophagia</taxon>
        <taxon>Cytophagales</taxon>
        <taxon>Hymenobacteraceae</taxon>
        <taxon>Pontibacter</taxon>
    </lineage>
</organism>
<dbReference type="InterPro" id="IPR035986">
    <property type="entry name" value="PKD_dom_sf"/>
</dbReference>
<feature type="domain" description="Cytochrome c" evidence="10">
    <location>
        <begin position="842"/>
        <end position="934"/>
    </location>
</feature>
<evidence type="ECO:0000256" key="1">
    <source>
        <dbReference type="ARBA" id="ARBA00022448"/>
    </source>
</evidence>
<dbReference type="SMART" id="SM00606">
    <property type="entry name" value="CBD_IV"/>
    <property type="match status" value="1"/>
</dbReference>
<keyword evidence="4" id="KW-0732">Signal</keyword>
<evidence type="ECO:0000313" key="12">
    <source>
        <dbReference type="EMBL" id="RDV15070.1"/>
    </source>
</evidence>
<dbReference type="PANTHER" id="PTHR19328">
    <property type="entry name" value="HEDGEHOG-INTERACTING PROTEIN"/>
    <property type="match status" value="1"/>
</dbReference>
<dbReference type="SUPFAM" id="SSF50952">
    <property type="entry name" value="Soluble quinoprotein glucose dehydrogenase"/>
    <property type="match status" value="1"/>
</dbReference>
<dbReference type="InterPro" id="IPR012938">
    <property type="entry name" value="Glc/Sorbosone_DH"/>
</dbReference>
<comment type="PTM">
    <text evidence="7">Binds 1 heme c group covalently per subunit.</text>
</comment>
<feature type="binding site" description="covalent" evidence="7">
    <location>
        <position position="912"/>
    </location>
    <ligand>
        <name>heme c</name>
        <dbReference type="ChEBI" id="CHEBI:61717"/>
    </ligand>
</feature>
<keyword evidence="3 7" id="KW-0479">Metal-binding</keyword>
<evidence type="ECO:0000256" key="4">
    <source>
        <dbReference type="ARBA" id="ARBA00022729"/>
    </source>
</evidence>
<feature type="compositionally biased region" description="Basic and acidic residues" evidence="8">
    <location>
        <begin position="401"/>
        <end position="416"/>
    </location>
</feature>
<proteinExistence type="predicted"/>
<dbReference type="InterPro" id="IPR022409">
    <property type="entry name" value="PKD/Chitinase_dom"/>
</dbReference>
<keyword evidence="13" id="KW-1185">Reference proteome</keyword>
<dbReference type="InterPro" id="IPR006584">
    <property type="entry name" value="Cellulose-bd_IV"/>
</dbReference>
<dbReference type="InterPro" id="IPR029010">
    <property type="entry name" value="ThuA-like"/>
</dbReference>
<dbReference type="GO" id="GO:0009055">
    <property type="term" value="F:electron transfer activity"/>
    <property type="evidence" value="ECO:0007669"/>
    <property type="project" value="InterPro"/>
</dbReference>
<feature type="binding site" description="covalent" evidence="7">
    <location>
        <position position="863"/>
    </location>
    <ligand>
        <name>heme c</name>
        <dbReference type="ChEBI" id="CHEBI:61717"/>
    </ligand>
</feature>
<dbReference type="PROSITE" id="PS51175">
    <property type="entry name" value="CBM6"/>
    <property type="match status" value="1"/>
</dbReference>
<feature type="domain" description="CBM6" evidence="11">
    <location>
        <begin position="989"/>
        <end position="1118"/>
    </location>
</feature>
<evidence type="ECO:0000259" key="11">
    <source>
        <dbReference type="PROSITE" id="PS51175"/>
    </source>
</evidence>
<accession>A0A3D8LCE7</accession>
<feature type="domain" description="PKD" evidence="9">
    <location>
        <begin position="723"/>
        <end position="774"/>
    </location>
</feature>
<dbReference type="EMBL" id="QRGR01000010">
    <property type="protein sequence ID" value="RDV15070.1"/>
    <property type="molecule type" value="Genomic_DNA"/>
</dbReference>